<accession>A0A5R9KW77</accession>
<dbReference type="SUPFAM" id="SSF140736">
    <property type="entry name" value="Rv1873-like"/>
    <property type="match status" value="1"/>
</dbReference>
<evidence type="ECO:0000313" key="1">
    <source>
        <dbReference type="EMBL" id="TLV00415.1"/>
    </source>
</evidence>
<reference evidence="1 2" key="1">
    <citation type="submission" date="2019-05" db="EMBL/GenBank/DDBJ databases">
        <authorList>
            <person name="Qu J.-H."/>
        </authorList>
    </citation>
    <scope>NUCLEOTIDE SEQUENCE [LARGE SCALE GENOMIC DNA]</scope>
    <source>
        <strain evidence="1 2">T17</strain>
    </source>
</reference>
<sequence length="138" mass="15285">MNSSNLQKFLDAQKNDYDSALAEIKNGRKVGHWIWYIFPQIKGLGMSSTSAHYAIETLDEAAQYLAHPVLGKRLIEISGAMLAIKGKSANQVLGSPDDLKLRSSMTLFCLVPETNPVFQAVLDKYYEGKPDPRTLALV</sequence>
<dbReference type="PIRSF" id="PIRSF008546">
    <property type="entry name" value="UCP008546"/>
    <property type="match status" value="1"/>
</dbReference>
<dbReference type="InterPro" id="IPR014937">
    <property type="entry name" value="DUF1810"/>
</dbReference>
<dbReference type="Proteomes" id="UP000306402">
    <property type="component" value="Unassembled WGS sequence"/>
</dbReference>
<dbReference type="InterPro" id="IPR036287">
    <property type="entry name" value="Rv1873-like_sf"/>
</dbReference>
<gene>
    <name evidence="1" type="ORF">FEN17_13065</name>
</gene>
<dbReference type="EMBL" id="VCEJ01000004">
    <property type="protein sequence ID" value="TLV00415.1"/>
    <property type="molecule type" value="Genomic_DNA"/>
</dbReference>
<keyword evidence="2" id="KW-1185">Reference proteome</keyword>
<dbReference type="RefSeq" id="WP_138365795.1">
    <property type="nucleotide sequence ID" value="NZ_VCEJ01000004.1"/>
</dbReference>
<evidence type="ECO:0000313" key="2">
    <source>
        <dbReference type="Proteomes" id="UP000306402"/>
    </source>
</evidence>
<dbReference type="AlphaFoldDB" id="A0A5R9KW77"/>
<comment type="caution">
    <text evidence="1">The sequence shown here is derived from an EMBL/GenBank/DDBJ whole genome shotgun (WGS) entry which is preliminary data.</text>
</comment>
<proteinExistence type="predicted"/>
<protein>
    <submittedName>
        <fullName evidence="1">DUF1810 domain-containing protein</fullName>
    </submittedName>
</protein>
<dbReference type="OrthoDB" id="9801870at2"/>
<dbReference type="Gene3D" id="1.25.40.380">
    <property type="entry name" value="Protein of unknown function DUF1810"/>
    <property type="match status" value="1"/>
</dbReference>
<organism evidence="1 2">
    <name type="scientific">Dyadobacter luticola</name>
    <dbReference type="NCBI Taxonomy" id="1979387"/>
    <lineage>
        <taxon>Bacteria</taxon>
        <taxon>Pseudomonadati</taxon>
        <taxon>Bacteroidota</taxon>
        <taxon>Cytophagia</taxon>
        <taxon>Cytophagales</taxon>
        <taxon>Spirosomataceae</taxon>
        <taxon>Dyadobacter</taxon>
    </lineage>
</organism>
<dbReference type="Pfam" id="PF08837">
    <property type="entry name" value="DUF1810"/>
    <property type="match status" value="1"/>
</dbReference>
<name>A0A5R9KW77_9BACT</name>